<comment type="caution">
    <text evidence="2">The sequence shown here is derived from an EMBL/GenBank/DDBJ whole genome shotgun (WGS) entry which is preliminary data.</text>
</comment>
<reference evidence="2" key="1">
    <citation type="submission" date="2020-10" db="EMBL/GenBank/DDBJ databases">
        <title>Chromosome-scale genome assembly of the Allis shad, Alosa alosa.</title>
        <authorList>
            <person name="Margot Z."/>
            <person name="Christophe K."/>
            <person name="Cabau C."/>
            <person name="Louis A."/>
            <person name="Berthelot C."/>
            <person name="Parey E."/>
            <person name="Roest Crollius H."/>
            <person name="Montfort J."/>
            <person name="Robinson-Rechavi M."/>
            <person name="Bucao C."/>
            <person name="Bouchez O."/>
            <person name="Gislard M."/>
            <person name="Lluch J."/>
            <person name="Milhes M."/>
            <person name="Lampietro C."/>
            <person name="Lopez Roques C."/>
            <person name="Donnadieu C."/>
            <person name="Braasch I."/>
            <person name="Desvignes T."/>
            <person name="Postlethwait J."/>
            <person name="Bobe J."/>
            <person name="Guiguen Y."/>
        </authorList>
    </citation>
    <scope>NUCLEOTIDE SEQUENCE</scope>
    <source>
        <strain evidence="2">M-15738</strain>
        <tissue evidence="2">Blood</tissue>
    </source>
</reference>
<feature type="transmembrane region" description="Helical" evidence="1">
    <location>
        <begin position="45"/>
        <end position="66"/>
    </location>
</feature>
<dbReference type="AlphaFoldDB" id="A0AAV6FNL7"/>
<keyword evidence="3" id="KW-1185">Reference proteome</keyword>
<feature type="transmembrane region" description="Helical" evidence="1">
    <location>
        <begin position="78"/>
        <end position="99"/>
    </location>
</feature>
<dbReference type="PANTHER" id="PTHR28613:SF7">
    <property type="entry name" value="TRANSMEMBRANE PROTEIN 238"/>
    <property type="match status" value="1"/>
</dbReference>
<feature type="non-terminal residue" evidence="2">
    <location>
        <position position="1"/>
    </location>
</feature>
<name>A0AAV6FNL7_9TELE</name>
<dbReference type="Pfam" id="PF15125">
    <property type="entry name" value="TMEM238"/>
    <property type="match status" value="1"/>
</dbReference>
<dbReference type="EMBL" id="JADWDJ010000022">
    <property type="protein sequence ID" value="KAG5262672.1"/>
    <property type="molecule type" value="Genomic_DNA"/>
</dbReference>
<dbReference type="PANTHER" id="PTHR28613">
    <property type="entry name" value="SI:CH211-232M10.4-RELATED"/>
    <property type="match status" value="1"/>
</dbReference>
<keyword evidence="1" id="KW-1133">Transmembrane helix</keyword>
<organism evidence="2 3">
    <name type="scientific">Alosa alosa</name>
    <name type="common">allis shad</name>
    <dbReference type="NCBI Taxonomy" id="278164"/>
    <lineage>
        <taxon>Eukaryota</taxon>
        <taxon>Metazoa</taxon>
        <taxon>Chordata</taxon>
        <taxon>Craniata</taxon>
        <taxon>Vertebrata</taxon>
        <taxon>Euteleostomi</taxon>
        <taxon>Actinopterygii</taxon>
        <taxon>Neopterygii</taxon>
        <taxon>Teleostei</taxon>
        <taxon>Clupei</taxon>
        <taxon>Clupeiformes</taxon>
        <taxon>Clupeoidei</taxon>
        <taxon>Clupeidae</taxon>
        <taxon>Alosa</taxon>
    </lineage>
</organism>
<gene>
    <name evidence="2" type="ORF">AALO_G00277570</name>
</gene>
<keyword evidence="1" id="KW-0812">Transmembrane</keyword>
<protein>
    <recommendedName>
        <fullName evidence="4">Transmembrane protein 238</fullName>
    </recommendedName>
</protein>
<evidence type="ECO:0000313" key="2">
    <source>
        <dbReference type="EMBL" id="KAG5262672.1"/>
    </source>
</evidence>
<keyword evidence="1" id="KW-0472">Membrane</keyword>
<evidence type="ECO:0000313" key="3">
    <source>
        <dbReference type="Proteomes" id="UP000823561"/>
    </source>
</evidence>
<evidence type="ECO:0000256" key="1">
    <source>
        <dbReference type="SAM" id="Phobius"/>
    </source>
</evidence>
<accession>A0AAV6FNL7</accession>
<evidence type="ECO:0008006" key="4">
    <source>
        <dbReference type="Google" id="ProtNLM"/>
    </source>
</evidence>
<sequence>NRCVVQVGNTCLEQHVKCCPNANQRDNTESSSMATVKCVGACMPLFILGIIFDVVGLTVLLVGIFGNLRLDGRFYGDFLIYTGAIIVFLSLIWWLMWYAGNIKDTSVDYDKSSLDSFTQWARKFSQRLSKSGIKTLEAGEKCIGKTTNGVVSVQAATKISWESPAVLEYDNEGYDRNLDTPVQKNVELGTFKNSGDLLQMNEDGKVERLL</sequence>
<dbReference type="Proteomes" id="UP000823561">
    <property type="component" value="Chromosome 22"/>
</dbReference>
<dbReference type="InterPro" id="IPR029365">
    <property type="entry name" value="TMEM238"/>
</dbReference>
<proteinExistence type="predicted"/>